<comment type="similarity">
    <text evidence="1">Belongs to the enoyl-CoA hydratase/isomerase family.</text>
</comment>
<dbReference type="EMBL" id="FNNQ01000003">
    <property type="protein sequence ID" value="SDW44137.1"/>
    <property type="molecule type" value="Genomic_DNA"/>
</dbReference>
<accession>A0A1H2TK41</accession>
<dbReference type="GO" id="GO:0016836">
    <property type="term" value="F:hydro-lyase activity"/>
    <property type="evidence" value="ECO:0007669"/>
    <property type="project" value="UniProtKB-ARBA"/>
</dbReference>
<name>A0A1H2TK41_9BACL</name>
<evidence type="ECO:0000256" key="2">
    <source>
        <dbReference type="ARBA" id="ARBA00023239"/>
    </source>
</evidence>
<dbReference type="FunFam" id="1.10.12.10:FF:000001">
    <property type="entry name" value="Probable enoyl-CoA hydratase, mitochondrial"/>
    <property type="match status" value="1"/>
</dbReference>
<reference evidence="3 4" key="1">
    <citation type="submission" date="2016-10" db="EMBL/GenBank/DDBJ databases">
        <authorList>
            <person name="de Groot N.N."/>
        </authorList>
    </citation>
    <scope>NUCLEOTIDE SEQUENCE [LARGE SCALE GENOMIC DNA]</scope>
    <source>
        <strain evidence="3 4">DSM 45610</strain>
    </source>
</reference>
<organism evidence="3 4">
    <name type="scientific">Marininema mesophilum</name>
    <dbReference type="NCBI Taxonomy" id="1048340"/>
    <lineage>
        <taxon>Bacteria</taxon>
        <taxon>Bacillati</taxon>
        <taxon>Bacillota</taxon>
        <taxon>Bacilli</taxon>
        <taxon>Bacillales</taxon>
        <taxon>Thermoactinomycetaceae</taxon>
        <taxon>Marininema</taxon>
    </lineage>
</organism>
<dbReference type="GO" id="GO:0006635">
    <property type="term" value="P:fatty acid beta-oxidation"/>
    <property type="evidence" value="ECO:0007669"/>
    <property type="project" value="TreeGrafter"/>
</dbReference>
<keyword evidence="4" id="KW-1185">Reference proteome</keyword>
<dbReference type="PANTHER" id="PTHR11941">
    <property type="entry name" value="ENOYL-COA HYDRATASE-RELATED"/>
    <property type="match status" value="1"/>
</dbReference>
<dbReference type="CDD" id="cd06558">
    <property type="entry name" value="crotonase-like"/>
    <property type="match status" value="1"/>
</dbReference>
<dbReference type="STRING" id="1048340.SAMN05444487_103158"/>
<evidence type="ECO:0000256" key="1">
    <source>
        <dbReference type="ARBA" id="ARBA00005254"/>
    </source>
</evidence>
<dbReference type="InterPro" id="IPR029045">
    <property type="entry name" value="ClpP/crotonase-like_dom_sf"/>
</dbReference>
<dbReference type="FunFam" id="3.90.226.10:FF:000009">
    <property type="entry name" value="Carnitinyl-CoA dehydratase"/>
    <property type="match status" value="1"/>
</dbReference>
<gene>
    <name evidence="3" type="ORF">SAMN05444487_103158</name>
</gene>
<dbReference type="Proteomes" id="UP000198534">
    <property type="component" value="Unassembled WGS sequence"/>
</dbReference>
<dbReference type="AlphaFoldDB" id="A0A1H2TK41"/>
<evidence type="ECO:0000313" key="4">
    <source>
        <dbReference type="Proteomes" id="UP000198534"/>
    </source>
</evidence>
<sequence length="261" mass="28171">MEWKNIVVEKGEGWALVTISRPKMMNALNQETLAELSQVLDFLESEEDIRAWILTGEGEKAFVAGADIKELRDVPSSAEAERLANRGQALFSRIENSPKPVIMAVNGFALGGGCELAMSGDILLASEKARFGLPEINLGVLPGYGGTQRLARLVGKSTAKYLALTGEMIGAEEALRIGLAQKMIPADQLLDEAKKLASTLATKAHVAMTAIKKSINQGLETHLSAGLALEASQFGVVFDTEDRLEGMDAFLEKRKPDFKGR</sequence>
<proteinExistence type="inferred from homology"/>
<dbReference type="Gene3D" id="1.10.12.10">
    <property type="entry name" value="Lyase 2-enoyl-coa Hydratase, Chain A, domain 2"/>
    <property type="match status" value="1"/>
</dbReference>
<protein>
    <submittedName>
        <fullName evidence="3">Short chain enoyl-CoA hydratase</fullName>
    </submittedName>
</protein>
<keyword evidence="2" id="KW-0456">Lyase</keyword>
<dbReference type="Gene3D" id="3.90.226.10">
    <property type="entry name" value="2-enoyl-CoA Hydratase, Chain A, domain 1"/>
    <property type="match status" value="1"/>
</dbReference>
<evidence type="ECO:0000313" key="3">
    <source>
        <dbReference type="EMBL" id="SDW44137.1"/>
    </source>
</evidence>
<dbReference type="InterPro" id="IPR014748">
    <property type="entry name" value="Enoyl-CoA_hydra_C"/>
</dbReference>
<dbReference type="PANTHER" id="PTHR11941:SF54">
    <property type="entry name" value="ENOYL-COA HYDRATASE, MITOCHONDRIAL"/>
    <property type="match status" value="1"/>
</dbReference>
<dbReference type="InterPro" id="IPR001753">
    <property type="entry name" value="Enoyl-CoA_hydra/iso"/>
</dbReference>
<dbReference type="Pfam" id="PF00378">
    <property type="entry name" value="ECH_1"/>
    <property type="match status" value="1"/>
</dbReference>
<dbReference type="SUPFAM" id="SSF52096">
    <property type="entry name" value="ClpP/crotonase"/>
    <property type="match status" value="1"/>
</dbReference>